<dbReference type="AlphaFoldDB" id="A0A2W5SLL3"/>
<dbReference type="Pfam" id="PF06170">
    <property type="entry name" value="DUF983"/>
    <property type="match status" value="1"/>
</dbReference>
<dbReference type="Proteomes" id="UP000248975">
    <property type="component" value="Unassembled WGS sequence"/>
</dbReference>
<dbReference type="EMBL" id="QFQS01000001">
    <property type="protein sequence ID" value="PZR00236.1"/>
    <property type="molecule type" value="Genomic_DNA"/>
</dbReference>
<feature type="transmembrane region" description="Helical" evidence="1">
    <location>
        <begin position="88"/>
        <end position="107"/>
    </location>
</feature>
<comment type="caution">
    <text evidence="2">The sequence shown here is derived from an EMBL/GenBank/DDBJ whole genome shotgun (WGS) entry which is preliminary data.</text>
</comment>
<feature type="transmembrane region" description="Helical" evidence="1">
    <location>
        <begin position="62"/>
        <end position="82"/>
    </location>
</feature>
<accession>A0A2W5SLL3</accession>
<evidence type="ECO:0000313" key="3">
    <source>
        <dbReference type="Proteomes" id="UP000248975"/>
    </source>
</evidence>
<evidence type="ECO:0008006" key="4">
    <source>
        <dbReference type="Google" id="ProtNLM"/>
    </source>
</evidence>
<dbReference type="InterPro" id="IPR009325">
    <property type="entry name" value="DUF983"/>
</dbReference>
<keyword evidence="1" id="KW-0472">Membrane</keyword>
<evidence type="ECO:0000313" key="2">
    <source>
        <dbReference type="EMBL" id="PZR00236.1"/>
    </source>
</evidence>
<keyword evidence="1" id="KW-0812">Transmembrane</keyword>
<organism evidence="2 3">
    <name type="scientific">Cereibacter sphaeroides</name>
    <name type="common">Rhodobacter sphaeroides</name>
    <dbReference type="NCBI Taxonomy" id="1063"/>
    <lineage>
        <taxon>Bacteria</taxon>
        <taxon>Pseudomonadati</taxon>
        <taxon>Pseudomonadota</taxon>
        <taxon>Alphaproteobacteria</taxon>
        <taxon>Rhodobacterales</taxon>
        <taxon>Paracoccaceae</taxon>
        <taxon>Cereibacter</taxon>
    </lineage>
</organism>
<name>A0A2W5SLL3_CERSP</name>
<protein>
    <recommendedName>
        <fullName evidence="4">DUF983 domain-containing protein</fullName>
    </recommendedName>
</protein>
<keyword evidence="1" id="KW-1133">Transmembrane helix</keyword>
<proteinExistence type="predicted"/>
<gene>
    <name evidence="2" type="ORF">DI533_06515</name>
</gene>
<evidence type="ECO:0000256" key="1">
    <source>
        <dbReference type="SAM" id="Phobius"/>
    </source>
</evidence>
<sequence>MTTHPDLGIDDRPMRQAMLRGWRRRCPGCGAGPMLNGYLKVRDNCPVCGEALHHHRADDGPAYLTILIVGHILAPLILFVFIEFRPDPLTLATVFSIGTVALSLYLLPRLKGMLVAIQWSRRMHGFGLAA</sequence>
<reference evidence="2 3" key="1">
    <citation type="submission" date="2017-08" db="EMBL/GenBank/DDBJ databases">
        <title>Infants hospitalized years apart are colonized by the same room-sourced microbial strains.</title>
        <authorList>
            <person name="Brooks B."/>
            <person name="Olm M.R."/>
            <person name="Firek B.A."/>
            <person name="Baker R."/>
            <person name="Thomas B.C."/>
            <person name="Morowitz M.J."/>
            <person name="Banfield J.F."/>
        </authorList>
    </citation>
    <scope>NUCLEOTIDE SEQUENCE [LARGE SCALE GENOMIC DNA]</scope>
    <source>
        <strain evidence="2">S2_003_000_R2_11</strain>
    </source>
</reference>